<accession>A0AAE0SJK1</accession>
<comment type="caution">
    <text evidence="2">The sequence shown here is derived from an EMBL/GenBank/DDBJ whole genome shotgun (WGS) entry which is preliminary data.</text>
</comment>
<sequence>MANQLKASFTKYRFAKRATQKDNQGKRYLMKFMETLILPLHKISSKRDNRHNKIKRQINNGGQSQAKRPRTENKSQQISSNTTNEQQTIGRNGKQPMHKLQPHPRYLTLYLKSPTNAPITLSDSAIRIELMKHKSGNLKIIRTKSSDIIVWCYSGAQMKAYKKIKQIDNIPVNLINHYAIKGNTPTTTNETPRKTNDITKSTINPENKQTKNNYKGGFLIWQWNCRGIHANCRELQANLQETKNKPMIICLQETNLRTKNPKLPKIKKYEKIILKKGGMVN</sequence>
<dbReference type="Gene3D" id="3.60.10.10">
    <property type="entry name" value="Endonuclease/exonuclease/phosphatase"/>
    <property type="match status" value="1"/>
</dbReference>
<reference evidence="2" key="3">
    <citation type="submission" date="2023-05" db="EMBL/GenBank/DDBJ databases">
        <authorList>
            <person name="Smith C.H."/>
        </authorList>
    </citation>
    <scope>NUCLEOTIDE SEQUENCE</scope>
    <source>
        <strain evidence="2">CHS0354</strain>
        <tissue evidence="2">Mantle</tissue>
    </source>
</reference>
<evidence type="ECO:0000313" key="3">
    <source>
        <dbReference type="Proteomes" id="UP001195483"/>
    </source>
</evidence>
<feature type="region of interest" description="Disordered" evidence="1">
    <location>
        <begin position="57"/>
        <end position="100"/>
    </location>
</feature>
<gene>
    <name evidence="2" type="ORF">CHS0354_012305</name>
</gene>
<dbReference type="EMBL" id="JAEAOA010000748">
    <property type="protein sequence ID" value="KAK3593227.1"/>
    <property type="molecule type" value="Genomic_DNA"/>
</dbReference>
<evidence type="ECO:0000313" key="2">
    <source>
        <dbReference type="EMBL" id="KAK3593227.1"/>
    </source>
</evidence>
<dbReference type="InterPro" id="IPR036691">
    <property type="entry name" value="Endo/exonu/phosph_ase_sf"/>
</dbReference>
<protein>
    <submittedName>
        <fullName evidence="2">Uncharacterized protein</fullName>
    </submittedName>
</protein>
<organism evidence="2 3">
    <name type="scientific">Potamilus streckersoni</name>
    <dbReference type="NCBI Taxonomy" id="2493646"/>
    <lineage>
        <taxon>Eukaryota</taxon>
        <taxon>Metazoa</taxon>
        <taxon>Spiralia</taxon>
        <taxon>Lophotrochozoa</taxon>
        <taxon>Mollusca</taxon>
        <taxon>Bivalvia</taxon>
        <taxon>Autobranchia</taxon>
        <taxon>Heteroconchia</taxon>
        <taxon>Palaeoheterodonta</taxon>
        <taxon>Unionida</taxon>
        <taxon>Unionoidea</taxon>
        <taxon>Unionidae</taxon>
        <taxon>Ambleminae</taxon>
        <taxon>Lampsilini</taxon>
        <taxon>Potamilus</taxon>
    </lineage>
</organism>
<evidence type="ECO:0000256" key="1">
    <source>
        <dbReference type="SAM" id="MobiDB-lite"/>
    </source>
</evidence>
<keyword evidence="3" id="KW-1185">Reference proteome</keyword>
<dbReference type="AlphaFoldDB" id="A0AAE0SJK1"/>
<proteinExistence type="predicted"/>
<name>A0AAE0SJK1_9BIVA</name>
<feature type="compositionally biased region" description="Polar residues" evidence="1">
    <location>
        <begin position="74"/>
        <end position="90"/>
    </location>
</feature>
<reference evidence="2" key="2">
    <citation type="journal article" date="2021" name="Genome Biol. Evol.">
        <title>Developing a high-quality reference genome for a parasitic bivalve with doubly uniparental inheritance (Bivalvia: Unionida).</title>
        <authorList>
            <person name="Smith C.H."/>
        </authorList>
    </citation>
    <scope>NUCLEOTIDE SEQUENCE</scope>
    <source>
        <strain evidence="2">CHS0354</strain>
        <tissue evidence="2">Mantle</tissue>
    </source>
</reference>
<reference evidence="2" key="1">
    <citation type="journal article" date="2021" name="Genome Biol. Evol.">
        <title>A High-Quality Reference Genome for a Parasitic Bivalve with Doubly Uniparental Inheritance (Bivalvia: Unionida).</title>
        <authorList>
            <person name="Smith C.H."/>
        </authorList>
    </citation>
    <scope>NUCLEOTIDE SEQUENCE</scope>
    <source>
        <strain evidence="2">CHS0354</strain>
    </source>
</reference>
<dbReference type="SUPFAM" id="SSF56219">
    <property type="entry name" value="DNase I-like"/>
    <property type="match status" value="1"/>
</dbReference>
<feature type="compositionally biased region" description="Polar residues" evidence="1">
    <location>
        <begin position="57"/>
        <end position="66"/>
    </location>
</feature>
<dbReference type="Proteomes" id="UP001195483">
    <property type="component" value="Unassembled WGS sequence"/>
</dbReference>